<name>A0A2W5V8V7_9CAUL</name>
<protein>
    <submittedName>
        <fullName evidence="1">Uncharacterized protein</fullName>
    </submittedName>
</protein>
<reference evidence="1 2" key="1">
    <citation type="submission" date="2017-08" db="EMBL/GenBank/DDBJ databases">
        <title>Infants hospitalized years apart are colonized by the same room-sourced microbial strains.</title>
        <authorList>
            <person name="Brooks B."/>
            <person name="Olm M.R."/>
            <person name="Firek B.A."/>
            <person name="Baker R."/>
            <person name="Thomas B.C."/>
            <person name="Morowitz M.J."/>
            <person name="Banfield J.F."/>
        </authorList>
    </citation>
    <scope>NUCLEOTIDE SEQUENCE [LARGE SCALE GENOMIC DNA]</scope>
    <source>
        <strain evidence="1">S2_003_000_R2_4</strain>
    </source>
</reference>
<gene>
    <name evidence="1" type="ORF">DI526_03155</name>
</gene>
<organism evidence="1 2">
    <name type="scientific">Caulobacter segnis</name>
    <dbReference type="NCBI Taxonomy" id="88688"/>
    <lineage>
        <taxon>Bacteria</taxon>
        <taxon>Pseudomonadati</taxon>
        <taxon>Pseudomonadota</taxon>
        <taxon>Alphaproteobacteria</taxon>
        <taxon>Caulobacterales</taxon>
        <taxon>Caulobacteraceae</taxon>
        <taxon>Caulobacter</taxon>
    </lineage>
</organism>
<evidence type="ECO:0000313" key="1">
    <source>
        <dbReference type="EMBL" id="PZR36449.1"/>
    </source>
</evidence>
<sequence>MPCVPIKIGNSIGFACGPGLKRAKPCACGSRRPADLLCDWKVGEGTCDAAICRTCATNVGHDRDLCPDHARAWAVHPKNPNLKSQDRTA</sequence>
<dbReference type="AlphaFoldDB" id="A0A2W5V8V7"/>
<comment type="caution">
    <text evidence="1">The sequence shown here is derived from an EMBL/GenBank/DDBJ whole genome shotgun (WGS) entry which is preliminary data.</text>
</comment>
<proteinExistence type="predicted"/>
<evidence type="ECO:0000313" key="2">
    <source>
        <dbReference type="Proteomes" id="UP000249393"/>
    </source>
</evidence>
<accession>A0A2W5V8V7</accession>
<dbReference type="Proteomes" id="UP000249393">
    <property type="component" value="Unassembled WGS sequence"/>
</dbReference>
<dbReference type="RefSeq" id="WP_304273959.1">
    <property type="nucleotide sequence ID" value="NZ_QFQZ01000006.1"/>
</dbReference>
<dbReference type="EMBL" id="QFQZ01000006">
    <property type="protein sequence ID" value="PZR36449.1"/>
    <property type="molecule type" value="Genomic_DNA"/>
</dbReference>